<sequence length="359" mass="39857">MKLPDRDRTPIRFAVLTSVTGGLVLAGVLAMIRSDVLIAKVPAWTLLVAGVLAAAPLLRRVPSTRRTRQAFLVTSAFRQKYWIAGLVQRLHCTLDRANIDLVLKVPDLDYDSAAQAHHLRRILAARQRYIGGIIVATEVHRLRPDLIEFCSDLTLPVVFTDIEPFDDEDHYPGNAAFVGYLSSDLGTLAGRWLVTHLRKNDRQRPHVLIVASRQHQARQSHCAAVLQADLPGVSITIDETCAFHRARAYEAVLSHTRLLTSRHGRLDAVFCTNDEMALGAVDALRTINSPVTTDTVVIGVDGTTEARTLIDAGTSPLRATVVQDSHRLAESVVDVLEKMHKRRKKTKRTILDPEVYETK</sequence>
<keyword evidence="3" id="KW-0804">Transcription</keyword>
<evidence type="ECO:0000313" key="7">
    <source>
        <dbReference type="Proteomes" id="UP000187486"/>
    </source>
</evidence>
<reference evidence="6 7" key="1">
    <citation type="submission" date="2016-01" db="EMBL/GenBank/DDBJ databases">
        <title>Amycolatopsis coloradensis genome sequencing and assembly.</title>
        <authorList>
            <person name="Mayilraj S."/>
        </authorList>
    </citation>
    <scope>NUCLEOTIDE SEQUENCE [LARGE SCALE GENOMIC DNA]</scope>
    <source>
        <strain evidence="6 7">DSM 44225</strain>
    </source>
</reference>
<organism evidence="6 7">
    <name type="scientific">Amycolatopsis coloradensis</name>
    <dbReference type="NCBI Taxonomy" id="76021"/>
    <lineage>
        <taxon>Bacteria</taxon>
        <taxon>Bacillati</taxon>
        <taxon>Actinomycetota</taxon>
        <taxon>Actinomycetes</taxon>
        <taxon>Pseudonocardiales</taxon>
        <taxon>Pseudonocardiaceae</taxon>
        <taxon>Amycolatopsis</taxon>
    </lineage>
</organism>
<dbReference type="InterPro" id="IPR028082">
    <property type="entry name" value="Peripla_BP_I"/>
</dbReference>
<dbReference type="PANTHER" id="PTHR30146:SF109">
    <property type="entry name" value="HTH-TYPE TRANSCRIPTIONAL REGULATOR GALS"/>
    <property type="match status" value="1"/>
</dbReference>
<dbReference type="Pfam" id="PF13407">
    <property type="entry name" value="Peripla_BP_4"/>
    <property type="match status" value="1"/>
</dbReference>
<feature type="domain" description="Periplasmic binding protein" evidence="5">
    <location>
        <begin position="104"/>
        <end position="339"/>
    </location>
</feature>
<dbReference type="GO" id="GO:0000976">
    <property type="term" value="F:transcription cis-regulatory region binding"/>
    <property type="evidence" value="ECO:0007669"/>
    <property type="project" value="TreeGrafter"/>
</dbReference>
<evidence type="ECO:0000256" key="1">
    <source>
        <dbReference type="ARBA" id="ARBA00023015"/>
    </source>
</evidence>
<dbReference type="STRING" id="76021.BS329_17955"/>
<keyword evidence="7" id="KW-1185">Reference proteome</keyword>
<dbReference type="CDD" id="cd01536">
    <property type="entry name" value="PBP1_ABC_sugar_binding-like"/>
    <property type="match status" value="1"/>
</dbReference>
<dbReference type="InterPro" id="IPR025997">
    <property type="entry name" value="SBP_2_dom"/>
</dbReference>
<dbReference type="SUPFAM" id="SSF53822">
    <property type="entry name" value="Periplasmic binding protein-like I"/>
    <property type="match status" value="1"/>
</dbReference>
<evidence type="ECO:0000313" key="6">
    <source>
        <dbReference type="EMBL" id="OLZ51125.1"/>
    </source>
</evidence>
<dbReference type="PANTHER" id="PTHR30146">
    <property type="entry name" value="LACI-RELATED TRANSCRIPTIONAL REPRESSOR"/>
    <property type="match status" value="1"/>
</dbReference>
<gene>
    <name evidence="6" type="ORF">BS329_17955</name>
</gene>
<evidence type="ECO:0000256" key="3">
    <source>
        <dbReference type="ARBA" id="ARBA00023163"/>
    </source>
</evidence>
<proteinExistence type="predicted"/>
<comment type="caution">
    <text evidence="6">The sequence shown here is derived from an EMBL/GenBank/DDBJ whole genome shotgun (WGS) entry which is preliminary data.</text>
</comment>
<name>A0A1R0KT40_9PSEU</name>
<feature type="transmembrane region" description="Helical" evidence="4">
    <location>
        <begin position="12"/>
        <end position="32"/>
    </location>
</feature>
<evidence type="ECO:0000256" key="2">
    <source>
        <dbReference type="ARBA" id="ARBA00023125"/>
    </source>
</evidence>
<keyword evidence="1" id="KW-0805">Transcription regulation</keyword>
<feature type="transmembrane region" description="Helical" evidence="4">
    <location>
        <begin position="38"/>
        <end position="58"/>
    </location>
</feature>
<dbReference type="OrthoDB" id="9813037at2"/>
<dbReference type="Proteomes" id="UP000187486">
    <property type="component" value="Unassembled WGS sequence"/>
</dbReference>
<dbReference type="AlphaFoldDB" id="A0A1R0KT40"/>
<dbReference type="GO" id="GO:0003700">
    <property type="term" value="F:DNA-binding transcription factor activity"/>
    <property type="evidence" value="ECO:0007669"/>
    <property type="project" value="TreeGrafter"/>
</dbReference>
<keyword evidence="4" id="KW-0472">Membrane</keyword>
<keyword evidence="4" id="KW-1133">Transmembrane helix</keyword>
<accession>A0A1R0KT40</accession>
<evidence type="ECO:0000256" key="4">
    <source>
        <dbReference type="SAM" id="Phobius"/>
    </source>
</evidence>
<keyword evidence="2" id="KW-0238">DNA-binding</keyword>
<dbReference type="Gene3D" id="3.40.50.2300">
    <property type="match status" value="2"/>
</dbReference>
<dbReference type="EMBL" id="MQUQ01000009">
    <property type="protein sequence ID" value="OLZ51125.1"/>
    <property type="molecule type" value="Genomic_DNA"/>
</dbReference>
<protein>
    <recommendedName>
        <fullName evidence="5">Periplasmic binding protein domain-containing protein</fullName>
    </recommendedName>
</protein>
<evidence type="ECO:0000259" key="5">
    <source>
        <dbReference type="Pfam" id="PF13407"/>
    </source>
</evidence>
<keyword evidence="4" id="KW-0812">Transmembrane</keyword>